<comment type="caution">
    <text evidence="1">The sequence shown here is derived from an EMBL/GenBank/DDBJ whole genome shotgun (WGS) entry which is preliminary data.</text>
</comment>
<organism evidence="1 2">
    <name type="scientific">Rhodoferax antarcticus ANT.BR</name>
    <dbReference type="NCBI Taxonomy" id="1111071"/>
    <lineage>
        <taxon>Bacteria</taxon>
        <taxon>Pseudomonadati</taxon>
        <taxon>Pseudomonadota</taxon>
        <taxon>Betaproteobacteria</taxon>
        <taxon>Burkholderiales</taxon>
        <taxon>Comamonadaceae</taxon>
        <taxon>Rhodoferax</taxon>
    </lineage>
</organism>
<dbReference type="EMBL" id="MSYM01000020">
    <property type="protein sequence ID" value="OLP04552.1"/>
    <property type="molecule type" value="Genomic_DNA"/>
</dbReference>
<name>A0A1Q8Y924_9BURK</name>
<protein>
    <submittedName>
        <fullName evidence="1">Uncharacterized protein</fullName>
    </submittedName>
</protein>
<dbReference type="Proteomes" id="UP000185911">
    <property type="component" value="Unassembled WGS sequence"/>
</dbReference>
<reference evidence="1 2" key="1">
    <citation type="submission" date="2017-01" db="EMBL/GenBank/DDBJ databases">
        <title>Genome sequence of Rhodoferax antarcticus ANT.BR, a psychrophilic purple nonsulfur bacterium from an Antarctic microbial mat.</title>
        <authorList>
            <person name="Baker J."/>
            <person name="Riester C."/>
            <person name="Skinner B."/>
            <person name="Newell A."/>
            <person name="Swingley W."/>
            <person name="Madigan M."/>
            <person name="Jung D."/>
            <person name="Asao M."/>
            <person name="Chen M."/>
            <person name="Loughlin P."/>
            <person name="Pan H."/>
            <person name="Lin S."/>
            <person name="Li N."/>
            <person name="Shaw J."/>
            <person name="Prado M."/>
            <person name="Sherman C."/>
            <person name="Li X."/>
            <person name="Tang J."/>
            <person name="Blankenship R."/>
            <person name="Zhao T."/>
            <person name="Touchman J."/>
            <person name="Sattley M."/>
        </authorList>
    </citation>
    <scope>NUCLEOTIDE SEQUENCE [LARGE SCALE GENOMIC DNA]</scope>
    <source>
        <strain evidence="1 2">ANT.BR</strain>
    </source>
</reference>
<dbReference type="RefSeq" id="WP_139313489.1">
    <property type="nucleotide sequence ID" value="NZ_MSYM01000020.1"/>
</dbReference>
<evidence type="ECO:0000313" key="2">
    <source>
        <dbReference type="Proteomes" id="UP000185911"/>
    </source>
</evidence>
<sequence>MEIQLSSKFKHKKMRVPVSRPVRFAKFGDQADHVLTSRMREIKSSLGMTTNELARAVNRYEKEFGRPSSDVDHVVSSSYLPIKAILLSSYLQGWVMQDNFIESFHRRLEAYWKHTMSTDNTGRPKSIRPVMDAWFEKLGIDPTNLTVSPHRELCRRVTHLCKRAVVCDRAGVFQKGTDLDDEYGWYAILDDEMVVHRYVYRKADDLLIANKTIVAPGDVVQYSKEIVSPNPSYQTSQENPINQSTYYRWYRSNKMPRSRVATELIENAVNEAAAE</sequence>
<evidence type="ECO:0000313" key="1">
    <source>
        <dbReference type="EMBL" id="OLP04552.1"/>
    </source>
</evidence>
<dbReference type="AlphaFoldDB" id="A0A1Q8Y924"/>
<accession>A0A1Q8Y924</accession>
<gene>
    <name evidence="1" type="ORF">BLL52_4178</name>
</gene>
<keyword evidence="2" id="KW-1185">Reference proteome</keyword>
<proteinExistence type="predicted"/>